<proteinExistence type="predicted"/>
<evidence type="ECO:0000256" key="1">
    <source>
        <dbReference type="SAM" id="SignalP"/>
    </source>
</evidence>
<reference evidence="2 3" key="1">
    <citation type="submission" date="2022-11" db="EMBL/GenBank/DDBJ databases">
        <title>Genome sequencing of Acetobacter type strain.</title>
        <authorList>
            <person name="Heo J."/>
            <person name="Lee D."/>
            <person name="Han B.-H."/>
            <person name="Hong S.-B."/>
            <person name="Kwon S.-W."/>
        </authorList>
    </citation>
    <scope>NUCLEOTIDE SEQUENCE [LARGE SCALE GENOMIC DNA]</scope>
    <source>
        <strain evidence="2 3">KACC 21253</strain>
    </source>
</reference>
<comment type="caution">
    <text evidence="2">The sequence shown here is derived from an EMBL/GenBank/DDBJ whole genome shotgun (WGS) entry which is preliminary data.</text>
</comment>
<dbReference type="RefSeq" id="WP_242005277.1">
    <property type="nucleotide sequence ID" value="NZ_JAERKX010000002.1"/>
</dbReference>
<evidence type="ECO:0000313" key="2">
    <source>
        <dbReference type="EMBL" id="MCX2564194.1"/>
    </source>
</evidence>
<name>A0ABT3QFY1_9PROT</name>
<evidence type="ECO:0000313" key="3">
    <source>
        <dbReference type="Proteomes" id="UP001301152"/>
    </source>
</evidence>
<dbReference type="EMBL" id="JAPIUZ010000004">
    <property type="protein sequence ID" value="MCX2564194.1"/>
    <property type="molecule type" value="Genomic_DNA"/>
</dbReference>
<keyword evidence="3" id="KW-1185">Reference proteome</keyword>
<accession>A0ABT3QFY1</accession>
<gene>
    <name evidence="2" type="ORF">OQ497_09505</name>
</gene>
<sequence length="98" mass="10895">MRFSSVRCALFVAGMSVCAITTGPSAHAERIISDYEATKLTFASLTAPPPVIHVRRKAHAVPGYRLASTRHTSARNMVHLVSYPVKHNRVHVVRRHHT</sequence>
<keyword evidence="1" id="KW-0732">Signal</keyword>
<dbReference type="Proteomes" id="UP001301152">
    <property type="component" value="Unassembled WGS sequence"/>
</dbReference>
<protein>
    <submittedName>
        <fullName evidence="2">Uncharacterized protein</fullName>
    </submittedName>
</protein>
<feature type="signal peptide" evidence="1">
    <location>
        <begin position="1"/>
        <end position="28"/>
    </location>
</feature>
<organism evidence="2 3">
    <name type="scientific">Acetobacter thailandicus</name>
    <dbReference type="NCBI Taxonomy" id="1502842"/>
    <lineage>
        <taxon>Bacteria</taxon>
        <taxon>Pseudomonadati</taxon>
        <taxon>Pseudomonadota</taxon>
        <taxon>Alphaproteobacteria</taxon>
        <taxon>Acetobacterales</taxon>
        <taxon>Acetobacteraceae</taxon>
        <taxon>Acetobacter</taxon>
    </lineage>
</organism>
<feature type="chain" id="PRO_5047333447" evidence="1">
    <location>
        <begin position="29"/>
        <end position="98"/>
    </location>
</feature>